<gene>
    <name evidence="3" type="ORF">QYE76_043365</name>
</gene>
<reference evidence="3" key="1">
    <citation type="submission" date="2023-07" db="EMBL/GenBank/DDBJ databases">
        <title>A chromosome-level genome assembly of Lolium multiflorum.</title>
        <authorList>
            <person name="Chen Y."/>
            <person name="Copetti D."/>
            <person name="Kolliker R."/>
            <person name="Studer B."/>
        </authorList>
    </citation>
    <scope>NUCLEOTIDE SEQUENCE</scope>
    <source>
        <strain evidence="3">02402/16</strain>
        <tissue evidence="3">Leaf</tissue>
    </source>
</reference>
<keyword evidence="1" id="KW-0863">Zinc-finger</keyword>
<keyword evidence="1" id="KW-0479">Metal-binding</keyword>
<evidence type="ECO:0000313" key="3">
    <source>
        <dbReference type="EMBL" id="KAK1682517.1"/>
    </source>
</evidence>
<dbReference type="PANTHER" id="PTHR33087:SF31">
    <property type="entry name" value="OS06G0482850 PROTEIN"/>
    <property type="match status" value="1"/>
</dbReference>
<sequence>MAAEAASAGPRRMADRLVWEQPPMLRKKKWRRRKAAQRAAEAVAVARRSVLPEWSGRCFNCGQPGHRKVDCTNDTICLRCGLAGHEANGCGHPRSPDSEGELRRLALAKRARHEELHREAPNLLRAQPARGNPWPAPRVESAPSPALLHPPTQEADSAVPICVVWRSPAIQDLERRLHHAMVAHVGGARPAVSCAQVQEALIRQRGVPRGRLSVHSYRPEDFLVVFASDELVARVAAMPTVEHDGFSLFFRKWTR</sequence>
<dbReference type="PANTHER" id="PTHR33087">
    <property type="entry name" value="OS07G0539200 PROTEIN"/>
    <property type="match status" value="1"/>
</dbReference>
<dbReference type="Proteomes" id="UP001231189">
    <property type="component" value="Unassembled WGS sequence"/>
</dbReference>
<keyword evidence="4" id="KW-1185">Reference proteome</keyword>
<evidence type="ECO:0000256" key="1">
    <source>
        <dbReference type="PROSITE-ProRule" id="PRU00047"/>
    </source>
</evidence>
<comment type="caution">
    <text evidence="3">The sequence shown here is derived from an EMBL/GenBank/DDBJ whole genome shotgun (WGS) entry which is preliminary data.</text>
</comment>
<feature type="domain" description="CCHC-type" evidence="2">
    <location>
        <begin position="57"/>
        <end position="73"/>
    </location>
</feature>
<dbReference type="InterPro" id="IPR053253">
    <property type="entry name" value="Sex_diff_modulator"/>
</dbReference>
<dbReference type="SMART" id="SM00343">
    <property type="entry name" value="ZnF_C2HC"/>
    <property type="match status" value="2"/>
</dbReference>
<dbReference type="GO" id="GO:0008270">
    <property type="term" value="F:zinc ion binding"/>
    <property type="evidence" value="ECO:0007669"/>
    <property type="project" value="UniProtKB-KW"/>
</dbReference>
<dbReference type="InterPro" id="IPR036875">
    <property type="entry name" value="Znf_CCHC_sf"/>
</dbReference>
<accession>A0AAD8WVH3</accession>
<dbReference type="AlphaFoldDB" id="A0AAD8WVH3"/>
<dbReference type="Pfam" id="PF00098">
    <property type="entry name" value="zf-CCHC"/>
    <property type="match status" value="1"/>
</dbReference>
<dbReference type="SUPFAM" id="SSF57756">
    <property type="entry name" value="Retrovirus zinc finger-like domains"/>
    <property type="match status" value="1"/>
</dbReference>
<proteinExistence type="predicted"/>
<protein>
    <recommendedName>
        <fullName evidence="2">CCHC-type domain-containing protein</fullName>
    </recommendedName>
</protein>
<dbReference type="Gene3D" id="4.10.60.10">
    <property type="entry name" value="Zinc finger, CCHC-type"/>
    <property type="match status" value="1"/>
</dbReference>
<dbReference type="EMBL" id="JAUUTY010000002">
    <property type="protein sequence ID" value="KAK1682517.1"/>
    <property type="molecule type" value="Genomic_DNA"/>
</dbReference>
<dbReference type="GO" id="GO:0003676">
    <property type="term" value="F:nucleic acid binding"/>
    <property type="evidence" value="ECO:0007669"/>
    <property type="project" value="InterPro"/>
</dbReference>
<name>A0AAD8WVH3_LOLMU</name>
<dbReference type="PROSITE" id="PS50158">
    <property type="entry name" value="ZF_CCHC"/>
    <property type="match status" value="1"/>
</dbReference>
<evidence type="ECO:0000259" key="2">
    <source>
        <dbReference type="PROSITE" id="PS50158"/>
    </source>
</evidence>
<keyword evidence="1" id="KW-0862">Zinc</keyword>
<evidence type="ECO:0000313" key="4">
    <source>
        <dbReference type="Proteomes" id="UP001231189"/>
    </source>
</evidence>
<organism evidence="3 4">
    <name type="scientific">Lolium multiflorum</name>
    <name type="common">Italian ryegrass</name>
    <name type="synonym">Lolium perenne subsp. multiflorum</name>
    <dbReference type="NCBI Taxonomy" id="4521"/>
    <lineage>
        <taxon>Eukaryota</taxon>
        <taxon>Viridiplantae</taxon>
        <taxon>Streptophyta</taxon>
        <taxon>Embryophyta</taxon>
        <taxon>Tracheophyta</taxon>
        <taxon>Spermatophyta</taxon>
        <taxon>Magnoliopsida</taxon>
        <taxon>Liliopsida</taxon>
        <taxon>Poales</taxon>
        <taxon>Poaceae</taxon>
        <taxon>BOP clade</taxon>
        <taxon>Pooideae</taxon>
        <taxon>Poodae</taxon>
        <taxon>Poeae</taxon>
        <taxon>Poeae Chloroplast Group 2 (Poeae type)</taxon>
        <taxon>Loliodinae</taxon>
        <taxon>Loliinae</taxon>
        <taxon>Lolium</taxon>
    </lineage>
</organism>
<dbReference type="InterPro" id="IPR001878">
    <property type="entry name" value="Znf_CCHC"/>
</dbReference>